<evidence type="ECO:0000256" key="7">
    <source>
        <dbReference type="ARBA" id="ARBA00023274"/>
    </source>
</evidence>
<evidence type="ECO:0000256" key="4">
    <source>
        <dbReference type="ARBA" id="ARBA00022490"/>
    </source>
</evidence>
<dbReference type="GO" id="GO:0006614">
    <property type="term" value="P:SRP-dependent cotranslational protein targeting to membrane"/>
    <property type="evidence" value="ECO:0007669"/>
    <property type="project" value="UniProtKB-UniRule"/>
</dbReference>
<dbReference type="GO" id="GO:0008312">
    <property type="term" value="F:7S RNA binding"/>
    <property type="evidence" value="ECO:0007669"/>
    <property type="project" value="UniProtKB-UniRule"/>
</dbReference>
<dbReference type="PANTHER" id="PTHR12013">
    <property type="entry name" value="SIGNAL RECOGNITION PARTICLE 14 KD PROTEIN"/>
    <property type="match status" value="1"/>
</dbReference>
<evidence type="ECO:0000313" key="10">
    <source>
        <dbReference type="EnsemblMetazoa" id="Aqu2.1.25462_001"/>
    </source>
</evidence>
<evidence type="ECO:0000256" key="9">
    <source>
        <dbReference type="SAM" id="MobiDB-lite"/>
    </source>
</evidence>
<dbReference type="InParanoid" id="A0A1X7UCG3"/>
<sequence length="104" mass="11401">MVLTSNDGFLSGLTKLFQSSRTSGSVWITMKKYNGQTKPKPKPRKKGVAQGGKGGGPSPPEQLDENLCLLRATNGKKKISTIGHNRNRNHEFVIDPNPDWGKPE</sequence>
<evidence type="ECO:0000256" key="3">
    <source>
        <dbReference type="ARBA" id="ARBA00017926"/>
    </source>
</evidence>
<comment type="subcellular location">
    <subcellularLocation>
        <location evidence="1 8">Cytoplasm</location>
    </subcellularLocation>
</comment>
<dbReference type="EnsemblMetazoa" id="Aqu2.1.25462_001">
    <property type="protein sequence ID" value="Aqu2.1.25462_001"/>
    <property type="gene ID" value="Aqu2.1.25462"/>
</dbReference>
<protein>
    <recommendedName>
        <fullName evidence="3 8">Signal recognition particle 14 kDa protein</fullName>
        <shortName evidence="8">SRP14</shortName>
    </recommendedName>
</protein>
<dbReference type="SUPFAM" id="SSF54762">
    <property type="entry name" value="Signal recognition particle alu RNA binding heterodimer, SRP9/14"/>
    <property type="match status" value="1"/>
</dbReference>
<evidence type="ECO:0000256" key="2">
    <source>
        <dbReference type="ARBA" id="ARBA00010349"/>
    </source>
</evidence>
<evidence type="ECO:0000256" key="1">
    <source>
        <dbReference type="ARBA" id="ARBA00004496"/>
    </source>
</evidence>
<comment type="function">
    <text evidence="8">Component of the signal recognition particle (SRP) complex, a ribonucleoprotein complex that mediates the cotranslational targeting of secretory and membrane proteins to the endoplasmic reticulum (ER). SRP9 together with SRP14 and the Alu portion of the SRP RNA, constitutes the elongation arrest domain of SRP. The complex of SRP9 and SRP14 is required for SRP RNA binding.</text>
</comment>
<keyword evidence="5 8" id="KW-0694">RNA-binding</keyword>
<evidence type="ECO:0000256" key="8">
    <source>
        <dbReference type="RuleBase" id="RU368100"/>
    </source>
</evidence>
<keyword evidence="6 8" id="KW-0733">Signal recognition particle</keyword>
<comment type="subunit">
    <text evidence="8">Heterodimer with SRP9; binds RNA as heterodimer. Component of a signal recognition particle (SRP) complex that consists of a 7SL RNA molecule of 300 nucleotides and six protein subunits: SRP72, SRP68, SRP54, SRP19, SRP14 and SRP9.</text>
</comment>
<name>A0A1X7UCG3_AMPQE</name>
<proteinExistence type="inferred from homology"/>
<accession>A0A1X7UCG3</accession>
<dbReference type="GO" id="GO:0030942">
    <property type="term" value="F:endoplasmic reticulum signal peptide binding"/>
    <property type="evidence" value="ECO:0007669"/>
    <property type="project" value="UniProtKB-UniRule"/>
</dbReference>
<evidence type="ECO:0000256" key="5">
    <source>
        <dbReference type="ARBA" id="ARBA00022884"/>
    </source>
</evidence>
<keyword evidence="7 8" id="KW-0687">Ribonucleoprotein</keyword>
<keyword evidence="4 8" id="KW-0963">Cytoplasm</keyword>
<organism evidence="10">
    <name type="scientific">Amphimedon queenslandica</name>
    <name type="common">Sponge</name>
    <dbReference type="NCBI Taxonomy" id="400682"/>
    <lineage>
        <taxon>Eukaryota</taxon>
        <taxon>Metazoa</taxon>
        <taxon>Porifera</taxon>
        <taxon>Demospongiae</taxon>
        <taxon>Heteroscleromorpha</taxon>
        <taxon>Haplosclerida</taxon>
        <taxon>Niphatidae</taxon>
        <taxon>Amphimedon</taxon>
    </lineage>
</organism>
<dbReference type="GO" id="GO:0005786">
    <property type="term" value="C:signal recognition particle, endoplasmic reticulum targeting"/>
    <property type="evidence" value="ECO:0007669"/>
    <property type="project" value="UniProtKB-UniRule"/>
</dbReference>
<dbReference type="Pfam" id="PF02290">
    <property type="entry name" value="SRP14"/>
    <property type="match status" value="1"/>
</dbReference>
<feature type="region of interest" description="Disordered" evidence="9">
    <location>
        <begin position="79"/>
        <end position="104"/>
    </location>
</feature>
<feature type="region of interest" description="Disordered" evidence="9">
    <location>
        <begin position="31"/>
        <end position="64"/>
    </location>
</feature>
<reference evidence="10" key="1">
    <citation type="submission" date="2017-05" db="UniProtKB">
        <authorList>
            <consortium name="EnsemblMetazoa"/>
        </authorList>
    </citation>
    <scope>IDENTIFICATION</scope>
</reference>
<dbReference type="Gene3D" id="3.30.720.10">
    <property type="entry name" value="Signal recognition particle alu RNA binding heterodimer, srp9/1"/>
    <property type="match status" value="1"/>
</dbReference>
<evidence type="ECO:0000256" key="6">
    <source>
        <dbReference type="ARBA" id="ARBA00023135"/>
    </source>
</evidence>
<comment type="similarity">
    <text evidence="2 8">Belongs to the SRP14 family.</text>
</comment>
<dbReference type="InterPro" id="IPR009018">
    <property type="entry name" value="Signal_recog_particle_SRP9/14"/>
</dbReference>
<dbReference type="STRING" id="400682.A0A1X7UCG3"/>
<dbReference type="AlphaFoldDB" id="A0A1X7UCG3"/>
<dbReference type="InterPro" id="IPR003210">
    <property type="entry name" value="Signal_recog_particle_SRP14"/>
</dbReference>